<gene>
    <name evidence="1" type="ORF">FA95DRAFT_1563561</name>
</gene>
<proteinExistence type="predicted"/>
<keyword evidence="2" id="KW-1185">Reference proteome</keyword>
<evidence type="ECO:0000313" key="2">
    <source>
        <dbReference type="Proteomes" id="UP000814033"/>
    </source>
</evidence>
<reference evidence="1" key="2">
    <citation type="journal article" date="2022" name="New Phytol.">
        <title>Evolutionary transition to the ectomycorrhizal habit in the genomes of a hyperdiverse lineage of mushroom-forming fungi.</title>
        <authorList>
            <person name="Looney B."/>
            <person name="Miyauchi S."/>
            <person name="Morin E."/>
            <person name="Drula E."/>
            <person name="Courty P.E."/>
            <person name="Kohler A."/>
            <person name="Kuo A."/>
            <person name="LaButti K."/>
            <person name="Pangilinan J."/>
            <person name="Lipzen A."/>
            <person name="Riley R."/>
            <person name="Andreopoulos W."/>
            <person name="He G."/>
            <person name="Johnson J."/>
            <person name="Nolan M."/>
            <person name="Tritt A."/>
            <person name="Barry K.W."/>
            <person name="Grigoriev I.V."/>
            <person name="Nagy L.G."/>
            <person name="Hibbett D."/>
            <person name="Henrissat B."/>
            <person name="Matheny P.B."/>
            <person name="Labbe J."/>
            <person name="Martin F.M."/>
        </authorList>
    </citation>
    <scope>NUCLEOTIDE SEQUENCE</scope>
    <source>
        <strain evidence="1">FP105234-sp</strain>
    </source>
</reference>
<accession>A0ACB8RG74</accession>
<dbReference type="Proteomes" id="UP000814033">
    <property type="component" value="Unassembled WGS sequence"/>
</dbReference>
<reference evidence="1" key="1">
    <citation type="submission" date="2021-02" db="EMBL/GenBank/DDBJ databases">
        <authorList>
            <consortium name="DOE Joint Genome Institute"/>
            <person name="Ahrendt S."/>
            <person name="Looney B.P."/>
            <person name="Miyauchi S."/>
            <person name="Morin E."/>
            <person name="Drula E."/>
            <person name="Courty P.E."/>
            <person name="Chicoki N."/>
            <person name="Fauchery L."/>
            <person name="Kohler A."/>
            <person name="Kuo A."/>
            <person name="Labutti K."/>
            <person name="Pangilinan J."/>
            <person name="Lipzen A."/>
            <person name="Riley R."/>
            <person name="Andreopoulos W."/>
            <person name="He G."/>
            <person name="Johnson J."/>
            <person name="Barry K.W."/>
            <person name="Grigoriev I.V."/>
            <person name="Nagy L."/>
            <person name="Hibbett D."/>
            <person name="Henrissat B."/>
            <person name="Matheny P.B."/>
            <person name="Labbe J."/>
            <person name="Martin F."/>
        </authorList>
    </citation>
    <scope>NUCLEOTIDE SEQUENCE</scope>
    <source>
        <strain evidence="1">FP105234-sp</strain>
    </source>
</reference>
<dbReference type="EMBL" id="MU276029">
    <property type="protein sequence ID" value="KAI0043209.1"/>
    <property type="molecule type" value="Genomic_DNA"/>
</dbReference>
<name>A0ACB8RG74_9AGAM</name>
<organism evidence="1 2">
    <name type="scientific">Auriscalpium vulgare</name>
    <dbReference type="NCBI Taxonomy" id="40419"/>
    <lineage>
        <taxon>Eukaryota</taxon>
        <taxon>Fungi</taxon>
        <taxon>Dikarya</taxon>
        <taxon>Basidiomycota</taxon>
        <taxon>Agaricomycotina</taxon>
        <taxon>Agaricomycetes</taxon>
        <taxon>Russulales</taxon>
        <taxon>Auriscalpiaceae</taxon>
        <taxon>Auriscalpium</taxon>
    </lineage>
</organism>
<sequence length="577" mass="60630">MAVPNPAALRSPTPTLPGAWPNISQQLFEDFSLATHDASLPSGRDSLGENQPAGPDFLADLHRPASSHSGHPQPKSETPDASSSLDPNQRDFFSPLSTSSDLAVVSYSATASTFGTSSQPSSPLTPLDSDVFHHSQSYQDPSVATIRSPTDKNTISQPPGIHTIKLPPPPLDLELASSAPSPSFAYMSPRPLPELPSLTSSFSTASSNAYMPTLDSRSGPMVLPHLPHSDMSQTVIVTGQSVESGHVLPSASSTNFSSSDAAASEHGSESPINLFNLSEPHSPDSAHFSPVHEIISFASPSSSQFQLSLPQTPSGGGASTDSVVTYLQLPDGSPPLPTSASAAATNGHVQCSAPRQEVYEDRSEFRETTQPIEHIAVDTRPVKRSLLGKVKRWGGRIKGIFKAGSQPASASNTASVAATLVSPHATTPVVPVFLRPAESPSPNSHDARRSQTPPPAIVSFPPSPSRLPPPPRPHSPAANPQRQSRRFSLPTVFFSRRMASASPLVPARAPSPLVVVGSHTIDADESDNEPDPEMNEEAMMVNWSGGGPGGSRFQADDVVRGLGIGLPSARRMSAASK</sequence>
<evidence type="ECO:0000313" key="1">
    <source>
        <dbReference type="EMBL" id="KAI0043209.1"/>
    </source>
</evidence>
<comment type="caution">
    <text evidence="1">The sequence shown here is derived from an EMBL/GenBank/DDBJ whole genome shotgun (WGS) entry which is preliminary data.</text>
</comment>
<protein>
    <submittedName>
        <fullName evidence="1">Uncharacterized protein</fullName>
    </submittedName>
</protein>